<evidence type="ECO:0000313" key="16">
    <source>
        <dbReference type="EMBL" id="PIK27177.1"/>
    </source>
</evidence>
<keyword evidence="9" id="KW-0804">Transcription</keyword>
<evidence type="ECO:0000256" key="9">
    <source>
        <dbReference type="ARBA" id="ARBA00023163"/>
    </source>
</evidence>
<dbReference type="Pfam" id="PF00072">
    <property type="entry name" value="Response_reg"/>
    <property type="match status" value="1"/>
</dbReference>
<dbReference type="GO" id="GO:0006355">
    <property type="term" value="P:regulation of DNA-templated transcription"/>
    <property type="evidence" value="ECO:0007669"/>
    <property type="project" value="InterPro"/>
</dbReference>
<protein>
    <recommendedName>
        <fullName evidence="11">Heme response regulator HssR</fullName>
    </recommendedName>
</protein>
<dbReference type="InterPro" id="IPR001789">
    <property type="entry name" value="Sig_transdc_resp-reg_receiver"/>
</dbReference>
<evidence type="ECO:0000256" key="2">
    <source>
        <dbReference type="ARBA" id="ARBA00022490"/>
    </source>
</evidence>
<dbReference type="PROSITE" id="PS50110">
    <property type="entry name" value="RESPONSE_REGULATORY"/>
    <property type="match status" value="1"/>
</dbReference>
<keyword evidence="3 12" id="KW-0597">Phosphoprotein</keyword>
<dbReference type="InterPro" id="IPR039420">
    <property type="entry name" value="WalR-like"/>
</dbReference>
<dbReference type="CDD" id="cd17574">
    <property type="entry name" value="REC_OmpR"/>
    <property type="match status" value="1"/>
</dbReference>
<dbReference type="PANTHER" id="PTHR48111:SF49">
    <property type="entry name" value="HEME RESPONSE REGULATOR HSSR"/>
    <property type="match status" value="1"/>
</dbReference>
<evidence type="ECO:0000256" key="10">
    <source>
        <dbReference type="ARBA" id="ARBA00037471"/>
    </source>
</evidence>
<dbReference type="PANTHER" id="PTHR48111">
    <property type="entry name" value="REGULATOR OF RPOS"/>
    <property type="match status" value="1"/>
</dbReference>
<dbReference type="RefSeq" id="WP_099727286.1">
    <property type="nucleotide sequence ID" value="NZ_PEKP01000009.1"/>
</dbReference>
<sequence length="223" mass="26069">MHVLVVDDDEAILQLVSIHLEQAGYHVKKASNAEAALAFLQHQSFDLMIIDVMMPGMDGFQLASIVIKQYELPVIMLTAKGQIEDKQQGFEQGIDDYIVKPFETKELLFRVNAILRRYRKSIEALTTAGNIQIDTNRWELMIENQQYIWPMRELEILHYLLQRANRNVSRWDLIDDIWGDTLEQPEFTLNTHINRIRERLKRAEANVEIVTIRGFGYQLEVKE</sequence>
<gene>
    <name evidence="16" type="ORF">CTV99_09220</name>
</gene>
<dbReference type="Gene3D" id="6.10.250.690">
    <property type="match status" value="1"/>
</dbReference>
<evidence type="ECO:0000256" key="6">
    <source>
        <dbReference type="ARBA" id="ARBA00023026"/>
    </source>
</evidence>
<evidence type="ECO:0000256" key="13">
    <source>
        <dbReference type="PROSITE-ProRule" id="PRU01091"/>
    </source>
</evidence>
<dbReference type="Gene3D" id="1.10.10.10">
    <property type="entry name" value="Winged helix-like DNA-binding domain superfamily/Winged helix DNA-binding domain"/>
    <property type="match status" value="1"/>
</dbReference>
<comment type="caution">
    <text evidence="16">The sequence shown here is derived from an EMBL/GenBank/DDBJ whole genome shotgun (WGS) entry which is preliminary data.</text>
</comment>
<keyword evidence="7 13" id="KW-0238">DNA-binding</keyword>
<comment type="subcellular location">
    <subcellularLocation>
        <location evidence="1">Cytoplasm</location>
    </subcellularLocation>
</comment>
<dbReference type="SMART" id="SM00448">
    <property type="entry name" value="REC"/>
    <property type="match status" value="1"/>
</dbReference>
<evidence type="ECO:0000256" key="3">
    <source>
        <dbReference type="ARBA" id="ARBA00022553"/>
    </source>
</evidence>
<dbReference type="PROSITE" id="PS51755">
    <property type="entry name" value="OMPR_PHOB"/>
    <property type="match status" value="1"/>
</dbReference>
<evidence type="ECO:0000256" key="12">
    <source>
        <dbReference type="PROSITE-ProRule" id="PRU00169"/>
    </source>
</evidence>
<feature type="DNA-binding region" description="OmpR/PhoB-type" evidence="13">
    <location>
        <begin position="123"/>
        <end position="221"/>
    </location>
</feature>
<dbReference type="Gene3D" id="3.40.50.2300">
    <property type="match status" value="1"/>
</dbReference>
<keyword evidence="8" id="KW-0010">Activator</keyword>
<feature type="modified residue" description="4-aspartylphosphate" evidence="12">
    <location>
        <position position="51"/>
    </location>
</feature>
<reference evidence="16 17" key="1">
    <citation type="submission" date="2017-11" db="EMBL/GenBank/DDBJ databases">
        <title>Draft genome sequence of Bacillus pumilus 51_5il from lake Gorkoye (Russia: Novosibirsk region).</title>
        <authorList>
            <person name="Shipova A.A."/>
            <person name="Rozanov A.S."/>
            <person name="Bryanskaya A.V."/>
            <person name="Peltek S.E."/>
        </authorList>
    </citation>
    <scope>NUCLEOTIDE SEQUENCE [LARGE SCALE GENOMIC DNA]</scope>
    <source>
        <strain evidence="16 17">51_5il</strain>
    </source>
</reference>
<dbReference type="GO" id="GO:0000156">
    <property type="term" value="F:phosphorelay response regulator activity"/>
    <property type="evidence" value="ECO:0007669"/>
    <property type="project" value="TreeGrafter"/>
</dbReference>
<feature type="domain" description="OmpR/PhoB-type" evidence="15">
    <location>
        <begin position="123"/>
        <end position="221"/>
    </location>
</feature>
<evidence type="ECO:0000259" key="15">
    <source>
        <dbReference type="PROSITE" id="PS51755"/>
    </source>
</evidence>
<dbReference type="Proteomes" id="UP000230768">
    <property type="component" value="Unassembled WGS sequence"/>
</dbReference>
<organism evidence="16 17">
    <name type="scientific">Bacillus pumilus</name>
    <name type="common">Bacillus mesentericus</name>
    <dbReference type="NCBI Taxonomy" id="1408"/>
    <lineage>
        <taxon>Bacteria</taxon>
        <taxon>Bacillati</taxon>
        <taxon>Bacillota</taxon>
        <taxon>Bacilli</taxon>
        <taxon>Bacillales</taxon>
        <taxon>Bacillaceae</taxon>
        <taxon>Bacillus</taxon>
    </lineage>
</organism>
<dbReference type="EMBL" id="PEKP01000009">
    <property type="protein sequence ID" value="PIK27177.1"/>
    <property type="molecule type" value="Genomic_DNA"/>
</dbReference>
<evidence type="ECO:0000256" key="11">
    <source>
        <dbReference type="ARBA" id="ARBA00039976"/>
    </source>
</evidence>
<keyword evidence="2" id="KW-0963">Cytoplasm</keyword>
<evidence type="ECO:0000256" key="7">
    <source>
        <dbReference type="ARBA" id="ARBA00023125"/>
    </source>
</evidence>
<name>A0A2G8IUK9_BACPU</name>
<evidence type="ECO:0000256" key="8">
    <source>
        <dbReference type="ARBA" id="ARBA00023159"/>
    </source>
</evidence>
<proteinExistence type="predicted"/>
<dbReference type="GO" id="GO:0000976">
    <property type="term" value="F:transcription cis-regulatory region binding"/>
    <property type="evidence" value="ECO:0007669"/>
    <property type="project" value="TreeGrafter"/>
</dbReference>
<feature type="domain" description="Response regulatory" evidence="14">
    <location>
        <begin position="2"/>
        <end position="115"/>
    </location>
</feature>
<evidence type="ECO:0000256" key="4">
    <source>
        <dbReference type="ARBA" id="ARBA00023012"/>
    </source>
</evidence>
<comment type="function">
    <text evidence="10">Member of the two-component regulatory system HssS/HssR involved in intracellular heme homeostasis and tempering of staphylococcal virulence. Phosphorylated HssR binds to a direct repeat sequence within hrtAB promoter and activates the expression of hrtAB, an efflux pump, in response to extracellular heme, hemin, hemoglobin or blood.</text>
</comment>
<dbReference type="InterPro" id="IPR011006">
    <property type="entry name" value="CheY-like_superfamily"/>
</dbReference>
<dbReference type="SUPFAM" id="SSF52172">
    <property type="entry name" value="CheY-like"/>
    <property type="match status" value="1"/>
</dbReference>
<dbReference type="AlphaFoldDB" id="A0A2G8IUK9"/>
<evidence type="ECO:0000256" key="1">
    <source>
        <dbReference type="ARBA" id="ARBA00004496"/>
    </source>
</evidence>
<keyword evidence="4" id="KW-0902">Two-component regulatory system</keyword>
<dbReference type="FunFam" id="3.40.50.2300:FF:000001">
    <property type="entry name" value="DNA-binding response regulator PhoB"/>
    <property type="match status" value="1"/>
</dbReference>
<dbReference type="SMART" id="SM00862">
    <property type="entry name" value="Trans_reg_C"/>
    <property type="match status" value="1"/>
</dbReference>
<dbReference type="GO" id="GO:0005829">
    <property type="term" value="C:cytosol"/>
    <property type="evidence" value="ECO:0007669"/>
    <property type="project" value="TreeGrafter"/>
</dbReference>
<evidence type="ECO:0000313" key="17">
    <source>
        <dbReference type="Proteomes" id="UP000230768"/>
    </source>
</evidence>
<dbReference type="Pfam" id="PF00486">
    <property type="entry name" value="Trans_reg_C"/>
    <property type="match status" value="1"/>
</dbReference>
<keyword evidence="5" id="KW-0805">Transcription regulation</keyword>
<keyword evidence="6" id="KW-0843">Virulence</keyword>
<dbReference type="GO" id="GO:0032993">
    <property type="term" value="C:protein-DNA complex"/>
    <property type="evidence" value="ECO:0007669"/>
    <property type="project" value="TreeGrafter"/>
</dbReference>
<dbReference type="InterPro" id="IPR036388">
    <property type="entry name" value="WH-like_DNA-bd_sf"/>
</dbReference>
<evidence type="ECO:0000259" key="14">
    <source>
        <dbReference type="PROSITE" id="PS50110"/>
    </source>
</evidence>
<dbReference type="InterPro" id="IPR001867">
    <property type="entry name" value="OmpR/PhoB-type_DNA-bd"/>
</dbReference>
<evidence type="ECO:0000256" key="5">
    <source>
        <dbReference type="ARBA" id="ARBA00023015"/>
    </source>
</evidence>
<dbReference type="CDD" id="cd00383">
    <property type="entry name" value="trans_reg_C"/>
    <property type="match status" value="1"/>
</dbReference>
<accession>A0A2G8IUK9</accession>